<protein>
    <recommendedName>
        <fullName evidence="4">5-bromo-4-chloroindolyl phosphate hydrolysis protein</fullName>
    </recommendedName>
</protein>
<name>A0A7U7GFU3_9GAMM</name>
<keyword evidence="1" id="KW-1133">Transmembrane helix</keyword>
<dbReference type="Proteomes" id="UP000019184">
    <property type="component" value="Unassembled WGS sequence"/>
</dbReference>
<keyword evidence="1" id="KW-0812">Transmembrane</keyword>
<comment type="caution">
    <text evidence="2">The sequence shown here is derived from an EMBL/GenBank/DDBJ whole genome shotgun (WGS) entry which is preliminary data.</text>
</comment>
<evidence type="ECO:0008006" key="4">
    <source>
        <dbReference type="Google" id="ProtNLM"/>
    </source>
</evidence>
<sequence>MKRLLLLFLYGTPNIVGCLLGLGGLSLYFAGLIHNYWLLIVAGLYLGGWLATPRPVGQQLALSHELDNAALAASLNELIASIRRRVAADILAKVEAIAATILEVLPRLGEFDGGSHNTHVIRQTVLDYLPAALQSYLALPPAFARLHPLRDGKNAHQILLEQLELLDGKMREIAADIHHRDSEQLLVHGRFLEDKFRDGGVWLAGR</sequence>
<organism evidence="2 3">
    <name type="scientific">Candidatus Contendobacter odensis Run_B_J11</name>
    <dbReference type="NCBI Taxonomy" id="1400861"/>
    <lineage>
        <taxon>Bacteria</taxon>
        <taxon>Pseudomonadati</taxon>
        <taxon>Pseudomonadota</taxon>
        <taxon>Gammaproteobacteria</taxon>
        <taxon>Candidatus Competibacteraceae</taxon>
        <taxon>Candidatus Contendibacter</taxon>
    </lineage>
</organism>
<keyword evidence="1" id="KW-0472">Membrane</keyword>
<proteinExistence type="predicted"/>
<evidence type="ECO:0000313" key="2">
    <source>
        <dbReference type="EMBL" id="CDH47340.1"/>
    </source>
</evidence>
<dbReference type="EMBL" id="CBTK010000298">
    <property type="protein sequence ID" value="CDH47340.1"/>
    <property type="molecule type" value="Genomic_DNA"/>
</dbReference>
<keyword evidence="3" id="KW-1185">Reference proteome</keyword>
<dbReference type="RefSeq" id="WP_034436217.1">
    <property type="nucleotide sequence ID" value="NZ_CBTK010000298.1"/>
</dbReference>
<feature type="transmembrane region" description="Helical" evidence="1">
    <location>
        <begin position="36"/>
        <end position="52"/>
    </location>
</feature>
<dbReference type="OrthoDB" id="67304at2"/>
<gene>
    <name evidence="2" type="ORF">BN874_80030</name>
</gene>
<evidence type="ECO:0000313" key="3">
    <source>
        <dbReference type="Proteomes" id="UP000019184"/>
    </source>
</evidence>
<feature type="transmembrane region" description="Helical" evidence="1">
    <location>
        <begin position="7"/>
        <end position="30"/>
    </location>
</feature>
<evidence type="ECO:0000256" key="1">
    <source>
        <dbReference type="SAM" id="Phobius"/>
    </source>
</evidence>
<dbReference type="AlphaFoldDB" id="A0A7U7GFU3"/>
<reference evidence="2 3" key="1">
    <citation type="journal article" date="2014" name="ISME J.">
        <title>Candidatus Competibacter-lineage genomes retrieved from metagenomes reveal functional metabolic diversity.</title>
        <authorList>
            <person name="McIlroy S.J."/>
            <person name="Albertsen M."/>
            <person name="Andresen E.K."/>
            <person name="Saunders A.M."/>
            <person name="Kristiansen R."/>
            <person name="Stokholm-Bjerregaard M."/>
            <person name="Nielsen K.L."/>
            <person name="Nielsen P.H."/>
        </authorList>
    </citation>
    <scope>NUCLEOTIDE SEQUENCE [LARGE SCALE GENOMIC DNA]</scope>
    <source>
        <strain evidence="2 3">Run_B_J11</strain>
    </source>
</reference>
<accession>A0A7U7GFU3</accession>